<dbReference type="SUPFAM" id="SSF56112">
    <property type="entry name" value="Protein kinase-like (PK-like)"/>
    <property type="match status" value="1"/>
</dbReference>
<feature type="region of interest" description="Disordered" evidence="1">
    <location>
        <begin position="1177"/>
        <end position="1202"/>
    </location>
</feature>
<feature type="domain" description="Protein kinase" evidence="2">
    <location>
        <begin position="511"/>
        <end position="867"/>
    </location>
</feature>
<evidence type="ECO:0000259" key="2">
    <source>
        <dbReference type="PROSITE" id="PS50011"/>
    </source>
</evidence>
<gene>
    <name evidence="3" type="ORF">RGF97_05390</name>
</gene>
<dbReference type="InterPro" id="IPR047738">
    <property type="entry name" value="SAV_2336-like_N"/>
</dbReference>
<dbReference type="InterPro" id="IPR011009">
    <property type="entry name" value="Kinase-like_dom_sf"/>
</dbReference>
<dbReference type="SMART" id="SM00220">
    <property type="entry name" value="S_TKc"/>
    <property type="match status" value="1"/>
</dbReference>
<evidence type="ECO:0000256" key="1">
    <source>
        <dbReference type="SAM" id="MobiDB-lite"/>
    </source>
</evidence>
<organism evidence="3 4">
    <name type="scientific">Streptomyces roseicoloratus</name>
    <dbReference type="NCBI Taxonomy" id="2508722"/>
    <lineage>
        <taxon>Bacteria</taxon>
        <taxon>Bacillati</taxon>
        <taxon>Actinomycetota</taxon>
        <taxon>Actinomycetes</taxon>
        <taxon>Kitasatosporales</taxon>
        <taxon>Streptomycetaceae</taxon>
        <taxon>Streptomyces</taxon>
    </lineage>
</organism>
<sequence>MTSEARPGRTGESGAGRLAALANVLAQAGEEPPTGRELAELLWLARQMGVGADRAGTTADPEPREAEVPPDESAPSAFETGRHPAGPPHPEPPFASPRPSPRSAAPRIPLRAPAPYAPRAVPESAAGHAPLLAPAPPMLARPLALQRSLRPLRRTVPSGSGRELDETATADRIASLSAPGSGRRLWLPVLRPRQERRLHLWIVVDSGPTMSMWRPLARELRTAFAQTGAFRTLDVLRLGEDGRLPRRHRERGRTAVLVLSDAMGPQWRDGTAGPRWRGALAALAAEGPVALLQPLPERMWRHTAAPAVPGRFASPAAGVPNTALAFTPYDEPYGGPYAGPRDGTDRGPGTVRVPIPIPVLEPSEVWLGNWAALVASPSGTEVPGAAAFVRPGALPSRPDDDALVPEEADPEELVLRFRALASPEAYRLAAHLAVGSAHLPVMRLVQAAVEERPEPRHLAEVVLSGMLVAEPGGAPGAYDFRPGVRELLLTALPRTALVRTAGLLARVSTEIESRAGLLPGEFRALAETLHARGGERAAGRPFALLSEESVRLLSGPVAPRGDGPPAAAPATRPPVARPPAAVASAGEASAGEPPRLDGDRYVVRGRVGGHVIPVWRGYDRYLQREVDLSVYTYSSSDGVAPGVRSTATADFLARGYQVARFFGTWSLRVYDAVSLDGGCCLVTEPAPGRTLRQVIDSAAGPLPAAAAVEIGRRVLTALRDLHEGTGLGHGNLSPDTVFGPEYEEFWRLGAPGLLWPVMEDHGAPERAECYRAPETGRGTPTHEEDLFSLGCVLYELLTGAPPRPGARLPHDRSDLPEPVTHTVANLMSESPRVRRRGADALARGFTDTAAAPPEHSDVTYRLLGPFRVTVRGRDVAGLRNGDDLFLARLLLAYGTDVRTPDMLAVTGGTADDLLERSRRLRGLGLPVEVRDGSWSLPVPEGALDLSRVLVHVAEAREALDRGDRPRARRHLVKALDVWTDEAFGGLRGAWAARERRLLEGWRATLRHDVEVVDAALATRARSAPAGRLLVSSSTGVVPDPHVGELVVLLAEAAFPELAPGHRSGIDLIDSPVPASRPLREVVEWCVRTLPYALAESLPRGVERPVRLTVAVHESDVSPATRAALAGHMPIPRNEPHAEAVVTVVISHELWAGLPRPLRRAFRDTTTTAGGREHVVVVTRPSSDGPAGPTAPPPDDSPFDPVY</sequence>
<feature type="compositionally biased region" description="Low complexity" evidence="1">
    <location>
        <begin position="101"/>
        <end position="121"/>
    </location>
</feature>
<protein>
    <submittedName>
        <fullName evidence="3">SAV_2336 N-terminal domain-related protein</fullName>
    </submittedName>
</protein>
<keyword evidence="4" id="KW-1185">Reference proteome</keyword>
<name>A0ABY9RQC1_9ACTN</name>
<dbReference type="EMBL" id="CP133762">
    <property type="protein sequence ID" value="WMX44403.1"/>
    <property type="molecule type" value="Genomic_DNA"/>
</dbReference>
<dbReference type="NCBIfam" id="NF041121">
    <property type="entry name" value="SAV_2336_NTERM"/>
    <property type="match status" value="1"/>
</dbReference>
<feature type="compositionally biased region" description="Low complexity" evidence="1">
    <location>
        <begin position="578"/>
        <end position="593"/>
    </location>
</feature>
<feature type="region of interest" description="Disordered" evidence="1">
    <location>
        <begin position="51"/>
        <end position="121"/>
    </location>
</feature>
<feature type="region of interest" description="Disordered" evidence="1">
    <location>
        <begin position="151"/>
        <end position="175"/>
    </location>
</feature>
<dbReference type="Proteomes" id="UP001250858">
    <property type="component" value="Chromosome"/>
</dbReference>
<evidence type="ECO:0000313" key="3">
    <source>
        <dbReference type="EMBL" id="WMX44403.1"/>
    </source>
</evidence>
<feature type="region of interest" description="Disordered" evidence="1">
    <location>
        <begin position="555"/>
        <end position="599"/>
    </location>
</feature>
<evidence type="ECO:0000313" key="4">
    <source>
        <dbReference type="Proteomes" id="UP001250858"/>
    </source>
</evidence>
<dbReference type="InterPro" id="IPR005158">
    <property type="entry name" value="BTAD"/>
</dbReference>
<proteinExistence type="predicted"/>
<feature type="compositionally biased region" description="Pro residues" evidence="1">
    <location>
        <begin position="85"/>
        <end position="100"/>
    </location>
</feature>
<accession>A0ABY9RQC1</accession>
<dbReference type="Pfam" id="PF03704">
    <property type="entry name" value="BTAD"/>
    <property type="match status" value="1"/>
</dbReference>
<dbReference type="InterPro" id="IPR000719">
    <property type="entry name" value="Prot_kinase_dom"/>
</dbReference>
<feature type="compositionally biased region" description="Low complexity" evidence="1">
    <location>
        <begin position="555"/>
        <end position="570"/>
    </location>
</feature>
<reference evidence="3 4" key="1">
    <citation type="submission" date="2023-09" db="EMBL/GenBank/DDBJ databases">
        <title>Complete genome of Streptomyces roseicoloratus T14.</title>
        <authorList>
            <person name="Bashizi T."/>
            <person name="Kim M.-J."/>
            <person name="Lee G."/>
            <person name="Tagele S.B."/>
            <person name="Shin J.-H."/>
        </authorList>
    </citation>
    <scope>NUCLEOTIDE SEQUENCE [LARGE SCALE GENOMIC DNA]</scope>
    <source>
        <strain evidence="3 4">T14</strain>
    </source>
</reference>
<dbReference type="RefSeq" id="WP_309547993.1">
    <property type="nucleotide sequence ID" value="NZ_CP133762.1"/>
</dbReference>
<dbReference type="Gene3D" id="1.10.510.10">
    <property type="entry name" value="Transferase(Phosphotransferase) domain 1"/>
    <property type="match status" value="1"/>
</dbReference>
<dbReference type="PROSITE" id="PS50011">
    <property type="entry name" value="PROTEIN_KINASE_DOM"/>
    <property type="match status" value="1"/>
</dbReference>